<dbReference type="EMBL" id="CAJFDI010000006">
    <property type="protein sequence ID" value="CAD5235154.1"/>
    <property type="molecule type" value="Genomic_DNA"/>
</dbReference>
<reference evidence="7" key="2">
    <citation type="submission" date="2020-09" db="EMBL/GenBank/DDBJ databases">
        <authorList>
            <person name="Kikuchi T."/>
        </authorList>
    </citation>
    <scope>NUCLEOTIDE SEQUENCE</scope>
    <source>
        <strain evidence="7">Ka4C1</strain>
    </source>
</reference>
<accession>A0A1I7RKD1</accession>
<dbReference type="InterPro" id="IPR045263">
    <property type="entry name" value="GLUT"/>
</dbReference>
<feature type="transmembrane region" description="Helical" evidence="5">
    <location>
        <begin position="25"/>
        <end position="45"/>
    </location>
</feature>
<feature type="transmembrane region" description="Helical" evidence="5">
    <location>
        <begin position="349"/>
        <end position="370"/>
    </location>
</feature>
<dbReference type="InterPro" id="IPR005829">
    <property type="entry name" value="Sugar_transporter_CS"/>
</dbReference>
<feature type="transmembrane region" description="Helical" evidence="5">
    <location>
        <begin position="376"/>
        <end position="404"/>
    </location>
</feature>
<dbReference type="eggNOG" id="KOG0569">
    <property type="taxonomic scope" value="Eukaryota"/>
</dbReference>
<feature type="transmembrane region" description="Helical" evidence="5">
    <location>
        <begin position="201"/>
        <end position="221"/>
    </location>
</feature>
<dbReference type="EMBL" id="CAJFCV020000006">
    <property type="protein sequence ID" value="CAG9131376.1"/>
    <property type="molecule type" value="Genomic_DNA"/>
</dbReference>
<keyword evidence="9" id="KW-1185">Reference proteome</keyword>
<keyword evidence="3 5" id="KW-1133">Transmembrane helix</keyword>
<dbReference type="InterPro" id="IPR005828">
    <property type="entry name" value="MFS_sugar_transport-like"/>
</dbReference>
<feature type="transmembrane region" description="Helical" evidence="5">
    <location>
        <begin position="445"/>
        <end position="463"/>
    </location>
</feature>
<protein>
    <submittedName>
        <fullName evidence="7">(pine wood nematode) hypothetical protein</fullName>
    </submittedName>
    <submittedName>
        <fullName evidence="10">MFS domain-containing protein</fullName>
    </submittedName>
</protein>
<dbReference type="GO" id="GO:0016020">
    <property type="term" value="C:membrane"/>
    <property type="evidence" value="ECO:0007669"/>
    <property type="project" value="UniProtKB-SubCell"/>
</dbReference>
<keyword evidence="4 5" id="KW-0472">Membrane</keyword>
<proteinExistence type="predicted"/>
<dbReference type="WBParaSite" id="BXY_0116500.1">
    <property type="protein sequence ID" value="BXY_0116500.1"/>
    <property type="gene ID" value="BXY_0116500"/>
</dbReference>
<gene>
    <name evidence="7" type="ORF">BXYJ_LOCUS15245</name>
</gene>
<sequence>MSSSRSSAETLSENLMESEAYKNRFRIYFLGLVISLACVFTPAFANSYMNGSVNTFKTFLNESFQRRGQEMSPSAYSWLWAAILNIWFPSFLLGQFLNPWVNEKMGRKLGAIAFNVLAFVAACLRFTSILVYSPELLIVSAAMASVASSITYNSMILMLQECSPTNVRGTVATIAENSNAFVSLVGMIVSMESVLGWDLRLLTGFALIPCLLAIFVLIPLYETPKHIYMRTKDIAQTHKAIYFYHGASTDVDKVMEEMKQEINVESCEESSFKEILMTPHLRKALILGCLALINTLGIWPLMLSSTDFLQRVEIPLEIASWASMVLMLVYLGGAIAASFVIERFGRRPALLYCGSAGVVCLVGFVVSARLHYYVPFSKYLCVLFVLIYAVTYGLGVGTTVWYLNAELVQQRHRSQVQMMCSVFIFPIVFFTTFTLFPLYDVIQEYAFLLLYALPAAGSLVYLYRELPETGGREIHEIVRELRGLL</sequence>
<dbReference type="PANTHER" id="PTHR23503:SF29">
    <property type="entry name" value="MAJOR FACILITATOR SUPERFAMILY (MFS) PROFILE DOMAIN-CONTAINING PROTEIN"/>
    <property type="match status" value="1"/>
</dbReference>
<evidence type="ECO:0000313" key="9">
    <source>
        <dbReference type="Proteomes" id="UP000659654"/>
    </source>
</evidence>
<dbReference type="OrthoDB" id="4142200at2759"/>
<feature type="transmembrane region" description="Helical" evidence="5">
    <location>
        <begin position="78"/>
        <end position="97"/>
    </location>
</feature>
<evidence type="ECO:0000256" key="4">
    <source>
        <dbReference type="ARBA" id="ARBA00023136"/>
    </source>
</evidence>
<feature type="transmembrane region" description="Helical" evidence="5">
    <location>
        <begin position="109"/>
        <end position="131"/>
    </location>
</feature>
<reference evidence="10" key="1">
    <citation type="submission" date="2016-11" db="UniProtKB">
        <authorList>
            <consortium name="WormBaseParasite"/>
        </authorList>
    </citation>
    <scope>IDENTIFICATION</scope>
</reference>
<dbReference type="Proteomes" id="UP000582659">
    <property type="component" value="Unassembled WGS sequence"/>
</dbReference>
<dbReference type="PROSITE" id="PS50850">
    <property type="entry name" value="MFS"/>
    <property type="match status" value="1"/>
</dbReference>
<evidence type="ECO:0000313" key="10">
    <source>
        <dbReference type="WBParaSite" id="BXY_0116500.1"/>
    </source>
</evidence>
<dbReference type="InterPro" id="IPR036259">
    <property type="entry name" value="MFS_trans_sf"/>
</dbReference>
<dbReference type="AlphaFoldDB" id="A0A1I7RKD1"/>
<keyword evidence="2 5" id="KW-0812">Transmembrane</keyword>
<evidence type="ECO:0000256" key="2">
    <source>
        <dbReference type="ARBA" id="ARBA00022692"/>
    </source>
</evidence>
<evidence type="ECO:0000313" key="8">
    <source>
        <dbReference type="Proteomes" id="UP000095284"/>
    </source>
</evidence>
<feature type="transmembrane region" description="Helical" evidence="5">
    <location>
        <begin position="284"/>
        <end position="303"/>
    </location>
</feature>
<evidence type="ECO:0000259" key="6">
    <source>
        <dbReference type="PROSITE" id="PS50850"/>
    </source>
</evidence>
<feature type="transmembrane region" description="Helical" evidence="5">
    <location>
        <begin position="137"/>
        <end position="159"/>
    </location>
</feature>
<feature type="transmembrane region" description="Helical" evidence="5">
    <location>
        <begin position="318"/>
        <end position="337"/>
    </location>
</feature>
<comment type="subcellular location">
    <subcellularLocation>
        <location evidence="1">Membrane</location>
        <topology evidence="1">Multi-pass membrane protein</topology>
    </subcellularLocation>
</comment>
<organism evidence="8 10">
    <name type="scientific">Bursaphelenchus xylophilus</name>
    <name type="common">Pinewood nematode worm</name>
    <name type="synonym">Aphelenchoides xylophilus</name>
    <dbReference type="NCBI Taxonomy" id="6326"/>
    <lineage>
        <taxon>Eukaryota</taxon>
        <taxon>Metazoa</taxon>
        <taxon>Ecdysozoa</taxon>
        <taxon>Nematoda</taxon>
        <taxon>Chromadorea</taxon>
        <taxon>Rhabditida</taxon>
        <taxon>Tylenchina</taxon>
        <taxon>Tylenchomorpha</taxon>
        <taxon>Aphelenchoidea</taxon>
        <taxon>Aphelenchoididae</taxon>
        <taxon>Bursaphelenchus</taxon>
    </lineage>
</organism>
<dbReference type="InterPro" id="IPR020846">
    <property type="entry name" value="MFS_dom"/>
</dbReference>
<evidence type="ECO:0000256" key="3">
    <source>
        <dbReference type="ARBA" id="ARBA00022989"/>
    </source>
</evidence>
<dbReference type="Proteomes" id="UP000659654">
    <property type="component" value="Unassembled WGS sequence"/>
</dbReference>
<dbReference type="GO" id="GO:0015149">
    <property type="term" value="F:hexose transmembrane transporter activity"/>
    <property type="evidence" value="ECO:0007669"/>
    <property type="project" value="TreeGrafter"/>
</dbReference>
<dbReference type="Pfam" id="PF00083">
    <property type="entry name" value="Sugar_tr"/>
    <property type="match status" value="1"/>
</dbReference>
<feature type="transmembrane region" description="Helical" evidence="5">
    <location>
        <begin position="416"/>
        <end position="439"/>
    </location>
</feature>
<dbReference type="SMR" id="A0A1I7RKD1"/>
<evidence type="ECO:0000256" key="1">
    <source>
        <dbReference type="ARBA" id="ARBA00004141"/>
    </source>
</evidence>
<dbReference type="Gene3D" id="1.20.1250.20">
    <property type="entry name" value="MFS general substrate transporter like domains"/>
    <property type="match status" value="1"/>
</dbReference>
<dbReference type="SUPFAM" id="SSF103473">
    <property type="entry name" value="MFS general substrate transporter"/>
    <property type="match status" value="1"/>
</dbReference>
<dbReference type="PROSITE" id="PS00216">
    <property type="entry name" value="SUGAR_TRANSPORT_1"/>
    <property type="match status" value="1"/>
</dbReference>
<feature type="domain" description="Major facilitator superfamily (MFS) profile" evidence="6">
    <location>
        <begin position="35"/>
        <end position="470"/>
    </location>
</feature>
<name>A0A1I7RKD1_BURXY</name>
<dbReference type="Proteomes" id="UP000095284">
    <property type="component" value="Unplaced"/>
</dbReference>
<evidence type="ECO:0000313" key="7">
    <source>
        <dbReference type="EMBL" id="CAD5235154.1"/>
    </source>
</evidence>
<dbReference type="PANTHER" id="PTHR23503">
    <property type="entry name" value="SOLUTE CARRIER FAMILY 2"/>
    <property type="match status" value="1"/>
</dbReference>
<evidence type="ECO:0000256" key="5">
    <source>
        <dbReference type="SAM" id="Phobius"/>
    </source>
</evidence>